<dbReference type="Pfam" id="PF00293">
    <property type="entry name" value="NUDIX"/>
    <property type="match status" value="1"/>
</dbReference>
<dbReference type="PROSITE" id="PS00893">
    <property type="entry name" value="NUDIX_BOX"/>
    <property type="match status" value="1"/>
</dbReference>
<dbReference type="InterPro" id="IPR000086">
    <property type="entry name" value="NUDIX_hydrolase_dom"/>
</dbReference>
<dbReference type="EC" id="3.6.1.55" evidence="11"/>
<sequence length="140" mass="16294">MKSFEVVAGIIVCNGRVLCMQRGESKYEYVSRKFEFPGGKVEAGERNSEALIRELKEEMDIDVQISEDDYFMTVHYDYPDFSITMHSFICKVDDCRFTMMEHSDFRWLGKKELMQLDWAPADVPIVEALEDSEVLDGERV</sequence>
<dbReference type="RefSeq" id="WP_209459559.1">
    <property type="nucleotide sequence ID" value="NZ_JAGGKC010000014.1"/>
</dbReference>
<evidence type="ECO:0000256" key="2">
    <source>
        <dbReference type="ARBA" id="ARBA00005582"/>
    </source>
</evidence>
<evidence type="ECO:0000313" key="15">
    <source>
        <dbReference type="Proteomes" id="UP001519271"/>
    </source>
</evidence>
<dbReference type="Proteomes" id="UP001519271">
    <property type="component" value="Unassembled WGS sequence"/>
</dbReference>
<evidence type="ECO:0000256" key="6">
    <source>
        <dbReference type="ARBA" id="ARBA00022763"/>
    </source>
</evidence>
<name>A0ABS4G4Y6_9CLOT</name>
<organism evidence="14 15">
    <name type="scientific">Youngiibacter multivorans</name>
    <dbReference type="NCBI Taxonomy" id="937251"/>
    <lineage>
        <taxon>Bacteria</taxon>
        <taxon>Bacillati</taxon>
        <taxon>Bacillota</taxon>
        <taxon>Clostridia</taxon>
        <taxon>Eubacteriales</taxon>
        <taxon>Clostridiaceae</taxon>
        <taxon>Youngiibacter</taxon>
    </lineage>
</organism>
<evidence type="ECO:0000256" key="8">
    <source>
        <dbReference type="ARBA" id="ARBA00022842"/>
    </source>
</evidence>
<evidence type="ECO:0000256" key="9">
    <source>
        <dbReference type="ARBA" id="ARBA00023204"/>
    </source>
</evidence>
<dbReference type="PANTHER" id="PTHR47707:SF1">
    <property type="entry name" value="NUDIX HYDROLASE FAMILY PROTEIN"/>
    <property type="match status" value="1"/>
</dbReference>
<keyword evidence="9" id="KW-0234">DNA repair</keyword>
<evidence type="ECO:0000256" key="7">
    <source>
        <dbReference type="ARBA" id="ARBA00022801"/>
    </source>
</evidence>
<dbReference type="InterPro" id="IPR020476">
    <property type="entry name" value="Nudix_hydrolase"/>
</dbReference>
<dbReference type="SUPFAM" id="SSF55811">
    <property type="entry name" value="Nudix"/>
    <property type="match status" value="1"/>
</dbReference>
<keyword evidence="8" id="KW-0460">Magnesium</keyword>
<keyword evidence="6" id="KW-0227">DNA damage</keyword>
<evidence type="ECO:0000256" key="3">
    <source>
        <dbReference type="ARBA" id="ARBA00022457"/>
    </source>
</evidence>
<dbReference type="InterPro" id="IPR015797">
    <property type="entry name" value="NUDIX_hydrolase-like_dom_sf"/>
</dbReference>
<keyword evidence="4" id="KW-0235">DNA replication</keyword>
<dbReference type="InterPro" id="IPR047127">
    <property type="entry name" value="MutT-like"/>
</dbReference>
<reference evidence="14 15" key="1">
    <citation type="submission" date="2021-03" db="EMBL/GenBank/DDBJ databases">
        <title>Genomic Encyclopedia of Type Strains, Phase IV (KMG-IV): sequencing the most valuable type-strain genomes for metagenomic binning, comparative biology and taxonomic classification.</title>
        <authorList>
            <person name="Goeker M."/>
        </authorList>
    </citation>
    <scope>NUCLEOTIDE SEQUENCE [LARGE SCALE GENOMIC DNA]</scope>
    <source>
        <strain evidence="14 15">DSM 6139</strain>
    </source>
</reference>
<dbReference type="InterPro" id="IPR020084">
    <property type="entry name" value="NUDIX_hydrolase_CS"/>
</dbReference>
<gene>
    <name evidence="14" type="ORF">J2Z34_001844</name>
</gene>
<dbReference type="PRINTS" id="PR00502">
    <property type="entry name" value="NUDIXFAMILY"/>
</dbReference>
<dbReference type="PANTHER" id="PTHR47707">
    <property type="entry name" value="8-OXO-DGTP DIPHOSPHATASE"/>
    <property type="match status" value="1"/>
</dbReference>
<evidence type="ECO:0000256" key="11">
    <source>
        <dbReference type="ARBA" id="ARBA00038905"/>
    </source>
</evidence>
<dbReference type="Gene3D" id="3.90.79.10">
    <property type="entry name" value="Nucleoside Triphosphate Pyrophosphohydrolase"/>
    <property type="match status" value="1"/>
</dbReference>
<dbReference type="CDD" id="cd03425">
    <property type="entry name" value="NUDIX_MutT_NudA_like"/>
    <property type="match status" value="1"/>
</dbReference>
<protein>
    <recommendedName>
        <fullName evidence="11">8-oxo-dGTP diphosphatase</fullName>
        <ecNumber evidence="11">3.6.1.55</ecNumber>
    </recommendedName>
</protein>
<feature type="domain" description="Nudix hydrolase" evidence="13">
    <location>
        <begin position="2"/>
        <end position="130"/>
    </location>
</feature>
<dbReference type="PROSITE" id="PS51462">
    <property type="entry name" value="NUDIX"/>
    <property type="match status" value="1"/>
</dbReference>
<evidence type="ECO:0000256" key="1">
    <source>
        <dbReference type="ARBA" id="ARBA00001946"/>
    </source>
</evidence>
<keyword evidence="3" id="KW-0515">Mutator protein</keyword>
<proteinExistence type="inferred from homology"/>
<keyword evidence="5" id="KW-0479">Metal-binding</keyword>
<evidence type="ECO:0000256" key="4">
    <source>
        <dbReference type="ARBA" id="ARBA00022705"/>
    </source>
</evidence>
<evidence type="ECO:0000256" key="10">
    <source>
        <dbReference type="ARBA" id="ARBA00035861"/>
    </source>
</evidence>
<comment type="similarity">
    <text evidence="2 12">Belongs to the Nudix hydrolase family.</text>
</comment>
<comment type="cofactor">
    <cofactor evidence="1">
        <name>Mg(2+)</name>
        <dbReference type="ChEBI" id="CHEBI:18420"/>
    </cofactor>
</comment>
<dbReference type="GO" id="GO:0035539">
    <property type="term" value="F:8-oxo-7,8-dihydrodeoxyguanosine triphosphate pyrophosphatase activity"/>
    <property type="evidence" value="ECO:0007669"/>
    <property type="project" value="UniProtKB-EC"/>
</dbReference>
<dbReference type="EMBL" id="JAGGKC010000014">
    <property type="protein sequence ID" value="MBP1919355.1"/>
    <property type="molecule type" value="Genomic_DNA"/>
</dbReference>
<evidence type="ECO:0000256" key="5">
    <source>
        <dbReference type="ARBA" id="ARBA00022723"/>
    </source>
</evidence>
<evidence type="ECO:0000313" key="14">
    <source>
        <dbReference type="EMBL" id="MBP1919355.1"/>
    </source>
</evidence>
<comment type="catalytic activity">
    <reaction evidence="10">
        <text>8-oxo-dGTP + H2O = 8-oxo-dGMP + diphosphate + H(+)</text>
        <dbReference type="Rhea" id="RHEA:31575"/>
        <dbReference type="ChEBI" id="CHEBI:15377"/>
        <dbReference type="ChEBI" id="CHEBI:15378"/>
        <dbReference type="ChEBI" id="CHEBI:33019"/>
        <dbReference type="ChEBI" id="CHEBI:63224"/>
        <dbReference type="ChEBI" id="CHEBI:77896"/>
        <dbReference type="EC" id="3.6.1.55"/>
    </reaction>
</comment>
<evidence type="ECO:0000256" key="12">
    <source>
        <dbReference type="RuleBase" id="RU003476"/>
    </source>
</evidence>
<keyword evidence="7 12" id="KW-0378">Hydrolase</keyword>
<comment type="caution">
    <text evidence="14">The sequence shown here is derived from an EMBL/GenBank/DDBJ whole genome shotgun (WGS) entry which is preliminary data.</text>
</comment>
<accession>A0ABS4G4Y6</accession>
<keyword evidence="15" id="KW-1185">Reference proteome</keyword>
<evidence type="ECO:0000259" key="13">
    <source>
        <dbReference type="PROSITE" id="PS51462"/>
    </source>
</evidence>